<dbReference type="GO" id="GO:0031965">
    <property type="term" value="C:nuclear membrane"/>
    <property type="evidence" value="ECO:0007669"/>
    <property type="project" value="UniProtKB-SubCell"/>
</dbReference>
<comment type="caution">
    <text evidence="15">The sequence shown here is derived from an EMBL/GenBank/DDBJ whole genome shotgun (WGS) entry which is preliminary data.</text>
</comment>
<evidence type="ECO:0000256" key="8">
    <source>
        <dbReference type="ARBA" id="ARBA00022989"/>
    </source>
</evidence>
<gene>
    <name evidence="15" type="ORF">PBRASI_LOCUS7462</name>
</gene>
<keyword evidence="16" id="KW-1185">Reference proteome</keyword>
<protein>
    <submittedName>
        <fullName evidence="15">1938_t:CDS:1</fullName>
    </submittedName>
</protein>
<keyword evidence="8 14" id="KW-1133">Transmembrane helix</keyword>
<name>A0A9N9CBK5_9GLOM</name>
<evidence type="ECO:0000256" key="9">
    <source>
        <dbReference type="ARBA" id="ARBA00023010"/>
    </source>
</evidence>
<evidence type="ECO:0000256" key="10">
    <source>
        <dbReference type="ARBA" id="ARBA00023132"/>
    </source>
</evidence>
<dbReference type="InterPro" id="IPR019049">
    <property type="entry name" value="Nucleoporin_prot_Ndc1/Nup"/>
</dbReference>
<sequence>MTSINQPTITPPQPPAPPKRTKHGLTYQNACVNVALNERQYLFLFDVAVRAYATVAVLKLLQPWFGSQKDQISFPSILVSMDTLTVFIQLYLFGLLPLWAIRKISIDKLVRPDISKNLLLQIKSIFTSVYSFLTITGYIISSFAITKCCYQIIGRKHTRSWIIHPGDENFWCPSYRKDRCLNDPSVLNEYCAIAGFYSIVFGFIFALKYTINYENKIHFYKIRTYSSIIHFLYSNYKSLLTLSTWHRYGSPFIARPLLYLESKHPIDYKKYRFLFLFTLAYWTWHLIFWKTWYHGIIRWTPWSKVEYEWMKAPLFDIETFNRTVFSALTCLALWDSLDKLFSFYFTNVIFASAPYMDPNSVLVDGLRATEKPYTQHLAFLELHYIARIATPQTIARRTSIFKDRDSWDTVSRSCMSFLFSFALASQAHLIPQKPDDKNKPDRQEELMKMILPPHYESERKKYGRGKRLFYDAVFLLLNESVNRKTRRLCRDKELVVFGVEALASLTAASLTLDQYGVVQSDITKVFECLIDVLISLERYSNKPPIGLWDGRSPSEVQLRALNDIVGLTFVVKDAVYELTMALHEYLDTVRLPPLHHNRLEKLLNEHI</sequence>
<dbReference type="OrthoDB" id="67850at2759"/>
<keyword evidence="10" id="KW-0906">Nuclear pore complex</keyword>
<dbReference type="Proteomes" id="UP000789739">
    <property type="component" value="Unassembled WGS sequence"/>
</dbReference>
<evidence type="ECO:0000256" key="4">
    <source>
        <dbReference type="ARBA" id="ARBA00022448"/>
    </source>
</evidence>
<dbReference type="GO" id="GO:0051028">
    <property type="term" value="P:mRNA transport"/>
    <property type="evidence" value="ECO:0007669"/>
    <property type="project" value="UniProtKB-KW"/>
</dbReference>
<evidence type="ECO:0000256" key="1">
    <source>
        <dbReference type="ARBA" id="ARBA00004232"/>
    </source>
</evidence>
<evidence type="ECO:0000256" key="12">
    <source>
        <dbReference type="ARBA" id="ARBA00023242"/>
    </source>
</evidence>
<evidence type="ECO:0000313" key="15">
    <source>
        <dbReference type="EMBL" id="CAG8597537.1"/>
    </source>
</evidence>
<organism evidence="15 16">
    <name type="scientific">Paraglomus brasilianum</name>
    <dbReference type="NCBI Taxonomy" id="144538"/>
    <lineage>
        <taxon>Eukaryota</taxon>
        <taxon>Fungi</taxon>
        <taxon>Fungi incertae sedis</taxon>
        <taxon>Mucoromycota</taxon>
        <taxon>Glomeromycotina</taxon>
        <taxon>Glomeromycetes</taxon>
        <taxon>Paraglomerales</taxon>
        <taxon>Paraglomeraceae</taxon>
        <taxon>Paraglomus</taxon>
    </lineage>
</organism>
<keyword evidence="12" id="KW-0539">Nucleus</keyword>
<keyword evidence="4" id="KW-0813">Transport</keyword>
<feature type="transmembrane region" description="Helical" evidence="14">
    <location>
        <begin position="122"/>
        <end position="145"/>
    </location>
</feature>
<evidence type="ECO:0000256" key="14">
    <source>
        <dbReference type="SAM" id="Phobius"/>
    </source>
</evidence>
<comment type="subcellular location">
    <subcellularLocation>
        <location evidence="1">Nucleus membrane</location>
        <topology evidence="1">Multi-pass membrane protein</topology>
    </subcellularLocation>
    <subcellularLocation>
        <location evidence="2">Nucleus</location>
        <location evidence="2">Nuclear pore complex</location>
    </subcellularLocation>
</comment>
<keyword evidence="9" id="KW-0811">Translocation</keyword>
<feature type="region of interest" description="Disordered" evidence="13">
    <location>
        <begin position="1"/>
        <end position="22"/>
    </location>
</feature>
<dbReference type="PANTHER" id="PTHR13269:SF6">
    <property type="entry name" value="NUCLEOPORIN NDC1"/>
    <property type="match status" value="1"/>
</dbReference>
<dbReference type="GO" id="GO:0006999">
    <property type="term" value="P:nuclear pore organization"/>
    <property type="evidence" value="ECO:0007669"/>
    <property type="project" value="TreeGrafter"/>
</dbReference>
<keyword evidence="11 14" id="KW-0472">Membrane</keyword>
<keyword evidence="7" id="KW-0653">Protein transport</keyword>
<keyword evidence="5 14" id="KW-0812">Transmembrane</keyword>
<dbReference type="AlphaFoldDB" id="A0A9N9CBK5"/>
<dbReference type="GO" id="GO:0070762">
    <property type="term" value="C:nuclear pore transmembrane ring"/>
    <property type="evidence" value="ECO:0007669"/>
    <property type="project" value="TreeGrafter"/>
</dbReference>
<dbReference type="PANTHER" id="PTHR13269">
    <property type="entry name" value="NUCLEOPORIN NDC1"/>
    <property type="match status" value="1"/>
</dbReference>
<feature type="transmembrane region" description="Helical" evidence="14">
    <location>
        <begin position="192"/>
        <end position="211"/>
    </location>
</feature>
<proteinExistence type="inferred from homology"/>
<reference evidence="15" key="1">
    <citation type="submission" date="2021-06" db="EMBL/GenBank/DDBJ databases">
        <authorList>
            <person name="Kallberg Y."/>
            <person name="Tangrot J."/>
            <person name="Rosling A."/>
        </authorList>
    </citation>
    <scope>NUCLEOTIDE SEQUENCE</scope>
    <source>
        <strain evidence="15">BR232B</strain>
    </source>
</reference>
<accession>A0A9N9CBK5</accession>
<evidence type="ECO:0000256" key="2">
    <source>
        <dbReference type="ARBA" id="ARBA00004567"/>
    </source>
</evidence>
<evidence type="ECO:0000256" key="11">
    <source>
        <dbReference type="ARBA" id="ARBA00023136"/>
    </source>
</evidence>
<dbReference type="EMBL" id="CAJVPI010001149">
    <property type="protein sequence ID" value="CAG8597537.1"/>
    <property type="molecule type" value="Genomic_DNA"/>
</dbReference>
<evidence type="ECO:0000256" key="13">
    <source>
        <dbReference type="SAM" id="MobiDB-lite"/>
    </source>
</evidence>
<dbReference type="Pfam" id="PF09531">
    <property type="entry name" value="Ndc1_Nup"/>
    <property type="match status" value="2"/>
</dbReference>
<feature type="transmembrane region" description="Helical" evidence="14">
    <location>
        <begin position="273"/>
        <end position="293"/>
    </location>
</feature>
<comment type="similarity">
    <text evidence="3">Belongs to the NDC1 family.</text>
</comment>
<dbReference type="GO" id="GO:0030674">
    <property type="term" value="F:protein-macromolecule adaptor activity"/>
    <property type="evidence" value="ECO:0007669"/>
    <property type="project" value="TreeGrafter"/>
</dbReference>
<evidence type="ECO:0000256" key="7">
    <source>
        <dbReference type="ARBA" id="ARBA00022927"/>
    </source>
</evidence>
<feature type="compositionally biased region" description="Pro residues" evidence="13">
    <location>
        <begin position="9"/>
        <end position="18"/>
    </location>
</feature>
<keyword evidence="6" id="KW-0509">mRNA transport</keyword>
<dbReference type="GO" id="GO:0005816">
    <property type="term" value="C:spindle pole body"/>
    <property type="evidence" value="ECO:0007669"/>
    <property type="project" value="TreeGrafter"/>
</dbReference>
<dbReference type="GO" id="GO:0015031">
    <property type="term" value="P:protein transport"/>
    <property type="evidence" value="ECO:0007669"/>
    <property type="project" value="UniProtKB-KW"/>
</dbReference>
<feature type="transmembrane region" description="Helical" evidence="14">
    <location>
        <begin position="77"/>
        <end position="101"/>
    </location>
</feature>
<evidence type="ECO:0000256" key="3">
    <source>
        <dbReference type="ARBA" id="ARBA00005760"/>
    </source>
</evidence>
<evidence type="ECO:0000256" key="6">
    <source>
        <dbReference type="ARBA" id="ARBA00022816"/>
    </source>
</evidence>
<evidence type="ECO:0000313" key="16">
    <source>
        <dbReference type="Proteomes" id="UP000789739"/>
    </source>
</evidence>
<evidence type="ECO:0000256" key="5">
    <source>
        <dbReference type="ARBA" id="ARBA00022692"/>
    </source>
</evidence>
<feature type="transmembrane region" description="Helical" evidence="14">
    <location>
        <begin position="43"/>
        <end position="65"/>
    </location>
</feature>